<evidence type="ECO:0000256" key="1">
    <source>
        <dbReference type="SAM" id="MobiDB-lite"/>
    </source>
</evidence>
<proteinExistence type="predicted"/>
<accession>A0ABN1UMC7</accession>
<sequence length="103" mass="10859">MRHPHGTRTGPERHPHGPRTAPARAPRGFGQTPARTPAADAARTGAPLAGAPASDPPGTLAATPLAWPPVSRHVDVSRAVHINHVINSTADKLSFRIPCRLPR</sequence>
<organism evidence="2 3">
    <name type="scientific">Streptomyces hebeiensis</name>
    <dbReference type="NCBI Taxonomy" id="229486"/>
    <lineage>
        <taxon>Bacteria</taxon>
        <taxon>Bacillati</taxon>
        <taxon>Actinomycetota</taxon>
        <taxon>Actinomycetes</taxon>
        <taxon>Kitasatosporales</taxon>
        <taxon>Streptomycetaceae</taxon>
        <taxon>Streptomyces</taxon>
    </lineage>
</organism>
<evidence type="ECO:0000313" key="3">
    <source>
        <dbReference type="Proteomes" id="UP001501371"/>
    </source>
</evidence>
<feature type="compositionally biased region" description="Low complexity" evidence="1">
    <location>
        <begin position="33"/>
        <end position="53"/>
    </location>
</feature>
<feature type="region of interest" description="Disordered" evidence="1">
    <location>
        <begin position="1"/>
        <end position="64"/>
    </location>
</feature>
<keyword evidence="3" id="KW-1185">Reference proteome</keyword>
<gene>
    <name evidence="2" type="ORF">GCM10009654_13720</name>
</gene>
<name>A0ABN1UMC7_9ACTN</name>
<comment type="caution">
    <text evidence="2">The sequence shown here is derived from an EMBL/GenBank/DDBJ whole genome shotgun (WGS) entry which is preliminary data.</text>
</comment>
<evidence type="ECO:0000313" key="2">
    <source>
        <dbReference type="EMBL" id="GAA1158824.1"/>
    </source>
</evidence>
<reference evidence="2 3" key="1">
    <citation type="journal article" date="2019" name="Int. J. Syst. Evol. Microbiol.">
        <title>The Global Catalogue of Microorganisms (GCM) 10K type strain sequencing project: providing services to taxonomists for standard genome sequencing and annotation.</title>
        <authorList>
            <consortium name="The Broad Institute Genomics Platform"/>
            <consortium name="The Broad Institute Genome Sequencing Center for Infectious Disease"/>
            <person name="Wu L."/>
            <person name="Ma J."/>
        </authorList>
    </citation>
    <scope>NUCLEOTIDE SEQUENCE [LARGE SCALE GENOMIC DNA]</scope>
    <source>
        <strain evidence="2 3">JCM 12696</strain>
    </source>
</reference>
<dbReference type="Proteomes" id="UP001501371">
    <property type="component" value="Unassembled WGS sequence"/>
</dbReference>
<dbReference type="EMBL" id="BAAAKV010000009">
    <property type="protein sequence ID" value="GAA1158824.1"/>
    <property type="molecule type" value="Genomic_DNA"/>
</dbReference>
<protein>
    <submittedName>
        <fullName evidence="2">Uncharacterized protein</fullName>
    </submittedName>
</protein>